<dbReference type="SMART" id="SM00365">
    <property type="entry name" value="LRR_SD22"/>
    <property type="match status" value="5"/>
</dbReference>
<evidence type="ECO:0000313" key="4">
    <source>
        <dbReference type="EMBL" id="OJJ33154.1"/>
    </source>
</evidence>
<dbReference type="Pfam" id="PF13855">
    <property type="entry name" value="LRR_8"/>
    <property type="match status" value="1"/>
</dbReference>
<dbReference type="Gene3D" id="3.80.10.10">
    <property type="entry name" value="Ribonuclease Inhibitor"/>
    <property type="match status" value="4"/>
</dbReference>
<keyword evidence="2" id="KW-0677">Repeat</keyword>
<keyword evidence="5" id="KW-1185">Reference proteome</keyword>
<feature type="compositionally biased region" description="Low complexity" evidence="3">
    <location>
        <begin position="296"/>
        <end position="319"/>
    </location>
</feature>
<dbReference type="InterPro" id="IPR032675">
    <property type="entry name" value="LRR_dom_sf"/>
</dbReference>
<feature type="compositionally biased region" description="Basic and acidic residues" evidence="3">
    <location>
        <begin position="111"/>
        <end position="125"/>
    </location>
</feature>
<evidence type="ECO:0000256" key="2">
    <source>
        <dbReference type="ARBA" id="ARBA00022737"/>
    </source>
</evidence>
<feature type="compositionally biased region" description="Basic and acidic residues" evidence="3">
    <location>
        <begin position="51"/>
        <end position="62"/>
    </location>
</feature>
<dbReference type="PROSITE" id="PS51450">
    <property type="entry name" value="LRR"/>
    <property type="match status" value="4"/>
</dbReference>
<feature type="compositionally biased region" description="Polar residues" evidence="3">
    <location>
        <begin position="187"/>
        <end position="199"/>
    </location>
</feature>
<dbReference type="GeneID" id="63744490"/>
<dbReference type="SMART" id="SM00364">
    <property type="entry name" value="LRR_BAC"/>
    <property type="match status" value="7"/>
</dbReference>
<evidence type="ECO:0000256" key="3">
    <source>
        <dbReference type="SAM" id="MobiDB-lite"/>
    </source>
</evidence>
<dbReference type="SMART" id="SM00369">
    <property type="entry name" value="LRR_TYP"/>
    <property type="match status" value="8"/>
</dbReference>
<dbReference type="EMBL" id="KV878214">
    <property type="protein sequence ID" value="OJJ33154.1"/>
    <property type="molecule type" value="Genomic_DNA"/>
</dbReference>
<feature type="compositionally biased region" description="Polar residues" evidence="3">
    <location>
        <begin position="217"/>
        <end position="226"/>
    </location>
</feature>
<sequence>MDKHPKTPTRPSGIPRLATSRLPLPTFSVSRSLRPSPSRDKLQADPGLDATRLRRPSEDAVFKKPFPKYSSNIKPPERLIRRRDVSQAGTSDGGWAESEARSDAASTIETSAHDTEIRGRSRDEQPSLSDRTIETLSQIPPSPAPSRRQSSFFNGASPIRSPSRPSRPTSSMSSYSRSPSTSSTSRQQSGNNLFTQNPSVARLPSRSRVSAVPSLVANGSSSTDNGSIPAVESPSRLKMPSRPDVSPARHGLYSGGTNTTTAPKPRPAPGKTLAKPTVSNMGPPPQPLNVKKTRKTPSSSSSSTRLSTGSKTSSAASTAPESWTPEQEADRETRKVSKSSSALRESIAKAKAARKVSRQSSSQAEAGSVDPWDNIEDPFNQGPKDPNKGVLRKRLDIGRSSGSLNIAAMSLTEFPKEVMSMYDFDPESTTDWYESVDLFKFIAADNEFAELPESAFPDIDPNEFDPDVDEKGNQFGGLEVLDLHGNVLRSLPVGFRRLQRLHTLNLSGNHLAMDEIQIVMEMESLRDLKLAKNQLQGTFSSTISRLSNLELLDLSGNSLTKLPENISDLTSLRVLNVGHNQLTSLPFEALSKVPLKDLIASKNQLQGTLIPASVRRLETLQNLDVVSNALEKLSENESIDLPNLQSLSMSVNRIKVLPNVSCWQSLLSLLVEDNSLVDLPDGLVELKNIKTVDVTGNNISILDEKIGLMESLATLRVANNPLRDRKFLNMATDDIKRDLRNRCEPEVPDTDDEEGSVGTQFTLAPESPEQGQTAWQVRPGGILDRSYKDMHELEVDRLVHLDPHDVRCLYLQHNELRGFPIPALSMLANGLVELDLSNNPLDSSALFSSSLTLPNLQNLNLSATGLVSLEPISSNLLAPSLTFLDISCNRIAGSLPLIRRSYPKLIAFIASDNRFESLEFEAAQGLQVLDIGNNSIDCLPPKLGLLRSEGSSKNWDGGSALKRFEVAGNTFRVPRWQIVAKGTEAILEWLKDRIHTEDLAEWEPDGETNSQEY</sequence>
<dbReference type="STRING" id="1073089.A0A1L9RE27"/>
<dbReference type="OrthoDB" id="676979at2759"/>
<dbReference type="SUPFAM" id="SSF52058">
    <property type="entry name" value="L domain-like"/>
    <property type="match status" value="2"/>
</dbReference>
<dbReference type="InterPro" id="IPR050216">
    <property type="entry name" value="LRR_domain-containing"/>
</dbReference>
<dbReference type="GO" id="GO:0005737">
    <property type="term" value="C:cytoplasm"/>
    <property type="evidence" value="ECO:0007669"/>
    <property type="project" value="TreeGrafter"/>
</dbReference>
<dbReference type="PANTHER" id="PTHR48051">
    <property type="match status" value="1"/>
</dbReference>
<reference evidence="5" key="1">
    <citation type="journal article" date="2017" name="Genome Biol.">
        <title>Comparative genomics reveals high biological diversity and specific adaptations in the industrially and medically important fungal genus Aspergillus.</title>
        <authorList>
            <person name="de Vries R.P."/>
            <person name="Riley R."/>
            <person name="Wiebenga A."/>
            <person name="Aguilar-Osorio G."/>
            <person name="Amillis S."/>
            <person name="Uchima C.A."/>
            <person name="Anderluh G."/>
            <person name="Asadollahi M."/>
            <person name="Askin M."/>
            <person name="Barry K."/>
            <person name="Battaglia E."/>
            <person name="Bayram O."/>
            <person name="Benocci T."/>
            <person name="Braus-Stromeyer S.A."/>
            <person name="Caldana C."/>
            <person name="Canovas D."/>
            <person name="Cerqueira G.C."/>
            <person name="Chen F."/>
            <person name="Chen W."/>
            <person name="Choi C."/>
            <person name="Clum A."/>
            <person name="Dos Santos R.A."/>
            <person name="Damasio A.R."/>
            <person name="Diallinas G."/>
            <person name="Emri T."/>
            <person name="Fekete E."/>
            <person name="Flipphi M."/>
            <person name="Freyberg S."/>
            <person name="Gallo A."/>
            <person name="Gournas C."/>
            <person name="Habgood R."/>
            <person name="Hainaut M."/>
            <person name="Harispe M.L."/>
            <person name="Henrissat B."/>
            <person name="Hilden K.S."/>
            <person name="Hope R."/>
            <person name="Hossain A."/>
            <person name="Karabika E."/>
            <person name="Karaffa L."/>
            <person name="Karanyi Z."/>
            <person name="Krasevec N."/>
            <person name="Kuo A."/>
            <person name="Kusch H."/>
            <person name="LaButti K."/>
            <person name="Lagendijk E.L."/>
            <person name="Lapidus A."/>
            <person name="Levasseur A."/>
            <person name="Lindquist E."/>
            <person name="Lipzen A."/>
            <person name="Logrieco A.F."/>
            <person name="MacCabe A."/>
            <person name="Maekelae M.R."/>
            <person name="Malavazi I."/>
            <person name="Melin P."/>
            <person name="Meyer V."/>
            <person name="Mielnichuk N."/>
            <person name="Miskei M."/>
            <person name="Molnar A.P."/>
            <person name="Mule G."/>
            <person name="Ngan C.Y."/>
            <person name="Orejas M."/>
            <person name="Orosz E."/>
            <person name="Ouedraogo J.P."/>
            <person name="Overkamp K.M."/>
            <person name="Park H.-S."/>
            <person name="Perrone G."/>
            <person name="Piumi F."/>
            <person name="Punt P.J."/>
            <person name="Ram A.F."/>
            <person name="Ramon A."/>
            <person name="Rauscher S."/>
            <person name="Record E."/>
            <person name="Riano-Pachon D.M."/>
            <person name="Robert V."/>
            <person name="Roehrig J."/>
            <person name="Ruller R."/>
            <person name="Salamov A."/>
            <person name="Salih N.S."/>
            <person name="Samson R.A."/>
            <person name="Sandor E."/>
            <person name="Sanguinetti M."/>
            <person name="Schuetze T."/>
            <person name="Sepcic K."/>
            <person name="Shelest E."/>
            <person name="Sherlock G."/>
            <person name="Sophianopoulou V."/>
            <person name="Squina F.M."/>
            <person name="Sun H."/>
            <person name="Susca A."/>
            <person name="Todd R.B."/>
            <person name="Tsang A."/>
            <person name="Unkles S.E."/>
            <person name="van de Wiele N."/>
            <person name="van Rossen-Uffink D."/>
            <person name="Oliveira J.V."/>
            <person name="Vesth T.C."/>
            <person name="Visser J."/>
            <person name="Yu J.-H."/>
            <person name="Zhou M."/>
            <person name="Andersen M.R."/>
            <person name="Archer D.B."/>
            <person name="Baker S.E."/>
            <person name="Benoit I."/>
            <person name="Brakhage A.A."/>
            <person name="Braus G.H."/>
            <person name="Fischer R."/>
            <person name="Frisvad J.C."/>
            <person name="Goldman G.H."/>
            <person name="Houbraken J."/>
            <person name="Oakley B."/>
            <person name="Pocsi I."/>
            <person name="Scazzocchio C."/>
            <person name="Seiboth B."/>
            <person name="vanKuyk P.A."/>
            <person name="Wortman J."/>
            <person name="Dyer P.S."/>
            <person name="Grigoriev I.V."/>
        </authorList>
    </citation>
    <scope>NUCLEOTIDE SEQUENCE [LARGE SCALE GENOMIC DNA]</scope>
    <source>
        <strain evidence="5">DTO 134E9</strain>
    </source>
</reference>
<protein>
    <recommendedName>
        <fullName evidence="6">Leucine-rich repeat-containing protein 40</fullName>
    </recommendedName>
</protein>
<evidence type="ECO:0008006" key="6">
    <source>
        <dbReference type="Google" id="ProtNLM"/>
    </source>
</evidence>
<evidence type="ECO:0000256" key="1">
    <source>
        <dbReference type="ARBA" id="ARBA00022614"/>
    </source>
</evidence>
<feature type="compositionally biased region" description="Low complexity" evidence="3">
    <location>
        <begin position="145"/>
        <end position="186"/>
    </location>
</feature>
<accession>A0A1L9RE27</accession>
<dbReference type="PANTHER" id="PTHR48051:SF1">
    <property type="entry name" value="RAS SUPPRESSOR PROTEIN 1"/>
    <property type="match status" value="1"/>
</dbReference>
<dbReference type="RefSeq" id="XP_040686831.1">
    <property type="nucleotide sequence ID" value="XM_040828642.1"/>
</dbReference>
<gene>
    <name evidence="4" type="ORF">ASPWEDRAFT_116246</name>
</gene>
<dbReference type="InterPro" id="IPR001611">
    <property type="entry name" value="Leu-rich_rpt"/>
</dbReference>
<organism evidence="4 5">
    <name type="scientific">Aspergillus wentii DTO 134E9</name>
    <dbReference type="NCBI Taxonomy" id="1073089"/>
    <lineage>
        <taxon>Eukaryota</taxon>
        <taxon>Fungi</taxon>
        <taxon>Dikarya</taxon>
        <taxon>Ascomycota</taxon>
        <taxon>Pezizomycotina</taxon>
        <taxon>Eurotiomycetes</taxon>
        <taxon>Eurotiomycetidae</taxon>
        <taxon>Eurotiales</taxon>
        <taxon>Aspergillaceae</taxon>
        <taxon>Aspergillus</taxon>
        <taxon>Aspergillus subgen. Cremei</taxon>
    </lineage>
</organism>
<name>A0A1L9RE27_ASPWE</name>
<dbReference type="AlphaFoldDB" id="A0A1L9RE27"/>
<dbReference type="VEuPathDB" id="FungiDB:ASPWEDRAFT_116246"/>
<evidence type="ECO:0000313" key="5">
    <source>
        <dbReference type="Proteomes" id="UP000184383"/>
    </source>
</evidence>
<feature type="compositionally biased region" description="Polar residues" evidence="3">
    <location>
        <begin position="126"/>
        <end position="136"/>
    </location>
</feature>
<dbReference type="Proteomes" id="UP000184383">
    <property type="component" value="Unassembled WGS sequence"/>
</dbReference>
<keyword evidence="1" id="KW-0433">Leucine-rich repeat</keyword>
<feature type="compositionally biased region" description="Basic and acidic residues" evidence="3">
    <location>
        <begin position="75"/>
        <end position="85"/>
    </location>
</feature>
<proteinExistence type="predicted"/>
<feature type="region of interest" description="Disordered" evidence="3">
    <location>
        <begin position="1"/>
        <end position="390"/>
    </location>
</feature>
<dbReference type="InterPro" id="IPR003591">
    <property type="entry name" value="Leu-rich_rpt_typical-subtyp"/>
</dbReference>